<keyword evidence="1" id="KW-0472">Membrane</keyword>
<dbReference type="Proteomes" id="UP000185781">
    <property type="component" value="Unassembled WGS sequence"/>
</dbReference>
<name>A0A1N7NR40_9FLAO</name>
<accession>A0A1N7NR40</accession>
<keyword evidence="1" id="KW-1133">Transmembrane helix</keyword>
<dbReference type="RefSeq" id="WP_076392646.1">
    <property type="nucleotide sequence ID" value="NZ_FTOV01000005.1"/>
</dbReference>
<organism evidence="2 3">
    <name type="scientific">Chryseobacterium gambrini</name>
    <dbReference type="NCBI Taxonomy" id="373672"/>
    <lineage>
        <taxon>Bacteria</taxon>
        <taxon>Pseudomonadati</taxon>
        <taxon>Bacteroidota</taxon>
        <taxon>Flavobacteriia</taxon>
        <taxon>Flavobacteriales</taxon>
        <taxon>Weeksellaceae</taxon>
        <taxon>Chryseobacterium group</taxon>
        <taxon>Chryseobacterium</taxon>
    </lineage>
</organism>
<dbReference type="AlphaFoldDB" id="A0A1N7NR40"/>
<evidence type="ECO:0000256" key="1">
    <source>
        <dbReference type="SAM" id="Phobius"/>
    </source>
</evidence>
<reference evidence="2 3" key="1">
    <citation type="submission" date="2017-01" db="EMBL/GenBank/DDBJ databases">
        <authorList>
            <person name="Mah S.A."/>
            <person name="Swanson W.J."/>
            <person name="Moy G.W."/>
            <person name="Vacquier V.D."/>
        </authorList>
    </citation>
    <scope>NUCLEOTIDE SEQUENCE [LARGE SCALE GENOMIC DNA]</scope>
    <source>
        <strain evidence="2 3">DSM 18014</strain>
    </source>
</reference>
<protein>
    <submittedName>
        <fullName evidence="2">Uncharacterized protein</fullName>
    </submittedName>
</protein>
<keyword evidence="1" id="KW-0812">Transmembrane</keyword>
<evidence type="ECO:0000313" key="3">
    <source>
        <dbReference type="Proteomes" id="UP000185781"/>
    </source>
</evidence>
<gene>
    <name evidence="2" type="ORF">SAMN05421785_10520</name>
</gene>
<sequence length="118" mass="14320">MKFLKQNFTQIVLGFFGAVFCFGILKQILDPNFSKYKYFEQHFNGIVVYDKYDYMSHAYLVKTSDYKKIYLDDLNIFTLIDTGDSIVKNKNVTYFILYKKDRRKIFYDMYQKKLKFLN</sequence>
<evidence type="ECO:0000313" key="2">
    <source>
        <dbReference type="EMBL" id="SIT00730.1"/>
    </source>
</evidence>
<proteinExistence type="predicted"/>
<feature type="transmembrane region" description="Helical" evidence="1">
    <location>
        <begin position="7"/>
        <end position="25"/>
    </location>
</feature>
<dbReference type="EMBL" id="FTOV01000005">
    <property type="protein sequence ID" value="SIT00730.1"/>
    <property type="molecule type" value="Genomic_DNA"/>
</dbReference>
<dbReference type="STRING" id="373672.SAMN05421785_10520"/>
<dbReference type="OrthoDB" id="1261601at2"/>